<evidence type="ECO:0008006" key="3">
    <source>
        <dbReference type="Google" id="ProtNLM"/>
    </source>
</evidence>
<dbReference type="InterPro" id="IPR018741">
    <property type="entry name" value="DUF2288"/>
</dbReference>
<dbReference type="STRING" id="314287.GB2207_07497"/>
<dbReference type="Proteomes" id="UP000005555">
    <property type="component" value="Unassembled WGS sequence"/>
</dbReference>
<dbReference type="OrthoDB" id="195194at2"/>
<comment type="caution">
    <text evidence="1">The sequence shown here is derived from an EMBL/GenBank/DDBJ whole genome shotgun (WGS) entry which is preliminary data.</text>
</comment>
<dbReference type="EMBL" id="AAPI01000011">
    <property type="protein sequence ID" value="EAS46024.1"/>
    <property type="molecule type" value="Genomic_DNA"/>
</dbReference>
<protein>
    <recommendedName>
        <fullName evidence="3">DUF2288 domain-containing protein</fullName>
    </recommendedName>
</protein>
<dbReference type="HOGENOM" id="CLU_137225_2_0_6"/>
<organism evidence="1 2">
    <name type="scientific">gamma proteobacterium HTCC2207</name>
    <dbReference type="NCBI Taxonomy" id="314287"/>
    <lineage>
        <taxon>Bacteria</taxon>
        <taxon>Pseudomonadati</taxon>
        <taxon>Pseudomonadota</taxon>
        <taxon>Gammaproteobacteria</taxon>
        <taxon>Cellvibrionales</taxon>
        <taxon>Porticoccaceae</taxon>
        <taxon>SAR92 clade</taxon>
    </lineage>
</organism>
<gene>
    <name evidence="1" type="ORF">GB2207_07497</name>
</gene>
<keyword evidence="2" id="KW-1185">Reference proteome</keyword>
<proteinExistence type="predicted"/>
<sequence length="113" mass="12865">MTDQQVSRQHNEGRQNEEQELIARLNGETAKIDWHDLQTHYAAGNVVGITPAADLIKVAIEFNRDNAAQIQQWLADGSLFEISDQQAQQWFNDNQQLWALVIPPFVLVQQVAQ</sequence>
<reference evidence="1 2" key="1">
    <citation type="submission" date="2006-03" db="EMBL/GenBank/DDBJ databases">
        <authorList>
            <person name="Giovannoni S.J."/>
            <person name="Cho J.-C."/>
            <person name="Ferriera S."/>
            <person name="Johnson J."/>
            <person name="Kravitz S."/>
            <person name="Halpern A."/>
            <person name="Remington K."/>
            <person name="Beeson K."/>
            <person name="Tran B."/>
            <person name="Rogers Y.-H."/>
            <person name="Friedman R."/>
            <person name="Venter J.C."/>
        </authorList>
    </citation>
    <scope>NUCLEOTIDE SEQUENCE [LARGE SCALE GENOMIC DNA]</scope>
    <source>
        <strain evidence="1 2">HTCC2207</strain>
    </source>
</reference>
<dbReference type="Pfam" id="PF10052">
    <property type="entry name" value="DUF2288"/>
    <property type="match status" value="1"/>
</dbReference>
<dbReference type="eggNOG" id="COG5626">
    <property type="taxonomic scope" value="Bacteria"/>
</dbReference>
<evidence type="ECO:0000313" key="1">
    <source>
        <dbReference type="EMBL" id="EAS46024.1"/>
    </source>
</evidence>
<accession>Q1YPB0</accession>
<evidence type="ECO:0000313" key="2">
    <source>
        <dbReference type="Proteomes" id="UP000005555"/>
    </source>
</evidence>
<dbReference type="AlphaFoldDB" id="Q1YPB0"/>
<name>Q1YPB0_9GAMM</name>